<reference evidence="9" key="1">
    <citation type="submission" date="2016-03" db="EMBL/GenBank/DDBJ databases">
        <authorList>
            <person name="Ploux O."/>
        </authorList>
    </citation>
    <scope>NUCLEOTIDE SEQUENCE [LARGE SCALE GENOMIC DNA]</scope>
    <source>
        <strain evidence="9">UK7</strain>
    </source>
</reference>
<dbReference type="GO" id="GO:0004364">
    <property type="term" value="F:glutathione transferase activity"/>
    <property type="evidence" value="ECO:0007669"/>
    <property type="project" value="UniProtKB-EC"/>
</dbReference>
<dbReference type="EMBL" id="FJUW01000025">
    <property type="protein sequence ID" value="CZT02614.1"/>
    <property type="molecule type" value="Genomic_DNA"/>
</dbReference>
<accession>A0A1E1KWL8</accession>
<proteinExistence type="inferred from homology"/>
<evidence type="ECO:0000259" key="7">
    <source>
        <dbReference type="Pfam" id="PF01323"/>
    </source>
</evidence>
<gene>
    <name evidence="8" type="ORF">RCO7_09407</name>
</gene>
<dbReference type="InterPro" id="IPR001853">
    <property type="entry name" value="DSBA-like_thioredoxin_dom"/>
</dbReference>
<dbReference type="PANTHER" id="PTHR42943:SF2">
    <property type="entry name" value="GLUTATHIONE S-TRANSFERASE KAPPA 1"/>
    <property type="match status" value="1"/>
</dbReference>
<dbReference type="EC" id="2.5.1.18" evidence="2"/>
<evidence type="ECO:0000313" key="9">
    <source>
        <dbReference type="Proteomes" id="UP000178129"/>
    </source>
</evidence>
<dbReference type="InParanoid" id="A0A1E1KWL8"/>
<dbReference type="GO" id="GO:0005777">
    <property type="term" value="C:peroxisome"/>
    <property type="evidence" value="ECO:0007669"/>
    <property type="project" value="TreeGrafter"/>
</dbReference>
<dbReference type="PANTHER" id="PTHR42943">
    <property type="entry name" value="GLUTATHIONE S-TRANSFERASE KAPPA"/>
    <property type="match status" value="1"/>
</dbReference>
<comment type="similarity">
    <text evidence="1">Belongs to the GST superfamily. Kappa family.</text>
</comment>
<feature type="domain" description="DSBA-like thioredoxin" evidence="7">
    <location>
        <begin position="47"/>
        <end position="250"/>
    </location>
</feature>
<evidence type="ECO:0000256" key="2">
    <source>
        <dbReference type="ARBA" id="ARBA00012452"/>
    </source>
</evidence>
<sequence>MHASMLASLPQPRNDTSDCFLSTCRTAISKPIYKKTQRAVTMAQPKITLYVDTVSPFGYIAYHVLRNDPVFSKCDITYVPIFLGGVMKACNNMAPLNIKNKDKWIDAERTRWASRFNVPMTKNVPEGFPNLTLLTMRALCALTVLHLGKGGQAVFTTTLDRLLEAYWVEHKKIYEKGALGEVLESVLGKEEAEKIMAMAGKEGKEILGKNTDQAVQDGAFGLPYFLATNSKGETEGIWGVDHLAIVAEHLGLEKPKTSGWKSML</sequence>
<evidence type="ECO:0000256" key="4">
    <source>
        <dbReference type="ARBA" id="ARBA00047960"/>
    </source>
</evidence>
<dbReference type="STRING" id="914237.A0A1E1KWL8"/>
<dbReference type="Gene3D" id="3.40.30.10">
    <property type="entry name" value="Glutaredoxin"/>
    <property type="match status" value="1"/>
</dbReference>
<dbReference type="GO" id="GO:0005739">
    <property type="term" value="C:mitochondrion"/>
    <property type="evidence" value="ECO:0007669"/>
    <property type="project" value="TreeGrafter"/>
</dbReference>
<dbReference type="Pfam" id="PF01323">
    <property type="entry name" value="DSBA"/>
    <property type="match status" value="1"/>
</dbReference>
<comment type="catalytic activity">
    <reaction evidence="4">
        <text>RX + glutathione = an S-substituted glutathione + a halide anion + H(+)</text>
        <dbReference type="Rhea" id="RHEA:16437"/>
        <dbReference type="ChEBI" id="CHEBI:15378"/>
        <dbReference type="ChEBI" id="CHEBI:16042"/>
        <dbReference type="ChEBI" id="CHEBI:17792"/>
        <dbReference type="ChEBI" id="CHEBI:57925"/>
        <dbReference type="ChEBI" id="CHEBI:90779"/>
        <dbReference type="EC" id="2.5.1.18"/>
    </reaction>
</comment>
<dbReference type="Proteomes" id="UP000178129">
    <property type="component" value="Unassembled WGS sequence"/>
</dbReference>
<dbReference type="InterPro" id="IPR036249">
    <property type="entry name" value="Thioredoxin-like_sf"/>
</dbReference>
<evidence type="ECO:0000256" key="1">
    <source>
        <dbReference type="ARBA" id="ARBA00006494"/>
    </source>
</evidence>
<dbReference type="GO" id="GO:0004602">
    <property type="term" value="F:glutathione peroxidase activity"/>
    <property type="evidence" value="ECO:0007669"/>
    <property type="project" value="TreeGrafter"/>
</dbReference>
<evidence type="ECO:0000313" key="8">
    <source>
        <dbReference type="EMBL" id="CZT02614.1"/>
    </source>
</evidence>
<dbReference type="InterPro" id="IPR051924">
    <property type="entry name" value="GST_Kappa/NadH"/>
</dbReference>
<protein>
    <recommendedName>
        <fullName evidence="5">Glutathione S-transferase kappa 1</fullName>
        <ecNumber evidence="2">2.5.1.18</ecNumber>
    </recommendedName>
    <alternativeName>
        <fullName evidence="6">GST class-kappa</fullName>
    </alternativeName>
</protein>
<evidence type="ECO:0000256" key="5">
    <source>
        <dbReference type="ARBA" id="ARBA00073833"/>
    </source>
</evidence>
<dbReference type="SUPFAM" id="SSF52833">
    <property type="entry name" value="Thioredoxin-like"/>
    <property type="match status" value="1"/>
</dbReference>
<dbReference type="AlphaFoldDB" id="A0A1E1KWL8"/>
<organism evidence="8 9">
    <name type="scientific">Rhynchosporium graminicola</name>
    <dbReference type="NCBI Taxonomy" id="2792576"/>
    <lineage>
        <taxon>Eukaryota</taxon>
        <taxon>Fungi</taxon>
        <taxon>Dikarya</taxon>
        <taxon>Ascomycota</taxon>
        <taxon>Pezizomycotina</taxon>
        <taxon>Leotiomycetes</taxon>
        <taxon>Helotiales</taxon>
        <taxon>Ploettnerulaceae</taxon>
        <taxon>Rhynchosporium</taxon>
    </lineage>
</organism>
<keyword evidence="9" id="KW-1185">Reference proteome</keyword>
<comment type="caution">
    <text evidence="8">The sequence shown here is derived from an EMBL/GenBank/DDBJ whole genome shotgun (WGS) entry which is preliminary data.</text>
</comment>
<dbReference type="GO" id="GO:0006749">
    <property type="term" value="P:glutathione metabolic process"/>
    <property type="evidence" value="ECO:0007669"/>
    <property type="project" value="TreeGrafter"/>
</dbReference>
<name>A0A1E1KWL8_9HELO</name>
<evidence type="ECO:0000256" key="6">
    <source>
        <dbReference type="ARBA" id="ARBA00083519"/>
    </source>
</evidence>
<keyword evidence="3" id="KW-0808">Transferase</keyword>
<dbReference type="FunFam" id="3.40.30.10:FF:000096">
    <property type="entry name" value="Glutathione S-transferase kappa"/>
    <property type="match status" value="1"/>
</dbReference>
<evidence type="ECO:0000256" key="3">
    <source>
        <dbReference type="ARBA" id="ARBA00022679"/>
    </source>
</evidence>